<keyword evidence="2" id="KW-1185">Reference proteome</keyword>
<dbReference type="Proteomes" id="UP000005307">
    <property type="component" value="Chromosome"/>
</dbReference>
<accession>M9R248</accession>
<dbReference type="STRING" id="391626.OAN307_c10040"/>
<dbReference type="EMBL" id="CP003740">
    <property type="protein sequence ID" value="AGI66719.1"/>
    <property type="molecule type" value="Genomic_DNA"/>
</dbReference>
<organism evidence="1 2">
    <name type="scientific">Octadecabacter antarcticus 307</name>
    <dbReference type="NCBI Taxonomy" id="391626"/>
    <lineage>
        <taxon>Bacteria</taxon>
        <taxon>Pseudomonadati</taxon>
        <taxon>Pseudomonadota</taxon>
        <taxon>Alphaproteobacteria</taxon>
        <taxon>Rhodobacterales</taxon>
        <taxon>Roseobacteraceae</taxon>
        <taxon>Octadecabacter</taxon>
    </lineage>
</organism>
<evidence type="ECO:0000313" key="1">
    <source>
        <dbReference type="EMBL" id="AGI66719.1"/>
    </source>
</evidence>
<gene>
    <name evidence="1" type="ORF">OAN307_c10040</name>
</gene>
<dbReference type="KEGG" id="oat:OAN307_c10040"/>
<dbReference type="eggNOG" id="COG2374">
    <property type="taxonomic scope" value="Bacteria"/>
</dbReference>
<sequence>MPPHGKPEDPFAFRKAHEIHALDAHFDLRNVPPRTTDRLLLACWNIANFGAQNRSDNALDVLGDMNVPDMTLKQASYCALIEYGMQPLK</sequence>
<name>M9R248_9RHOB</name>
<proteinExistence type="predicted"/>
<dbReference type="OrthoDB" id="5500612at2"/>
<dbReference type="HOGENOM" id="CLU_2451712_0_0_5"/>
<dbReference type="RefSeq" id="WP_015498762.1">
    <property type="nucleotide sequence ID" value="NC_020911.1"/>
</dbReference>
<evidence type="ECO:0000313" key="2">
    <source>
        <dbReference type="Proteomes" id="UP000005307"/>
    </source>
</evidence>
<dbReference type="AlphaFoldDB" id="M9R248"/>
<reference evidence="1 2" key="1">
    <citation type="journal article" date="2013" name="PLoS ONE">
        <title>Poles Apart: Arctic and Antarctic Octadecabacter strains Share High Genome Plasticity and a New Type of Xanthorhodopsin.</title>
        <authorList>
            <person name="Vollmers J."/>
            <person name="Voget S."/>
            <person name="Dietrich S."/>
            <person name="Gollnow K."/>
            <person name="Smits M."/>
            <person name="Meyer K."/>
            <person name="Brinkhoff T."/>
            <person name="Simon M."/>
            <person name="Daniel R."/>
        </authorList>
    </citation>
    <scope>NUCLEOTIDE SEQUENCE [LARGE SCALE GENOMIC DNA]</scope>
    <source>
        <strain evidence="1 2">307</strain>
    </source>
</reference>
<protein>
    <submittedName>
        <fullName evidence="1">Uncharacterized protein</fullName>
    </submittedName>
</protein>